<keyword evidence="1" id="KW-0812">Transmembrane</keyword>
<keyword evidence="1" id="KW-1133">Transmembrane helix</keyword>
<evidence type="ECO:0000256" key="1">
    <source>
        <dbReference type="SAM" id="Phobius"/>
    </source>
</evidence>
<protein>
    <submittedName>
        <fullName evidence="2">TrbC/VirB2 family protein</fullName>
    </submittedName>
</protein>
<reference evidence="3" key="1">
    <citation type="submission" date="2020-07" db="EMBL/GenBank/DDBJ databases">
        <title>A comparison of fourteen fully characterised mammalian-associated Campylobacter fetus isolates suggests a mechanism by which bovine-adapted biotypes have evolved high genomic plasticity.</title>
        <authorList>
            <person name="Nadin-Davis S.A."/>
            <person name="Chmara J.T."/>
            <person name="Carillo C."/>
            <person name="Amoako K."/>
            <person name="Goji N."/>
            <person name="Duceppe M.-O."/>
            <person name="Devenish J."/>
        </authorList>
    </citation>
    <scope>NUCLEOTIDE SEQUENCE [LARGE SCALE GENOMIC DNA]</scope>
    <source>
        <strain evidence="3">CFViADRI1362</strain>
        <plasmid evidence="3">pcfviadri1362_p2</plasmid>
    </source>
</reference>
<feature type="transmembrane region" description="Helical" evidence="1">
    <location>
        <begin position="70"/>
        <end position="88"/>
    </location>
</feature>
<dbReference type="Proteomes" id="UP000514628">
    <property type="component" value="Plasmid pCFViADRI1362_P2"/>
</dbReference>
<organism evidence="2 3">
    <name type="scientific">Campylobacter fetus</name>
    <dbReference type="NCBI Taxonomy" id="196"/>
    <lineage>
        <taxon>Bacteria</taxon>
        <taxon>Pseudomonadati</taxon>
        <taxon>Campylobacterota</taxon>
        <taxon>Epsilonproteobacteria</taxon>
        <taxon>Campylobacterales</taxon>
        <taxon>Campylobacteraceae</taxon>
        <taxon>Campylobacter</taxon>
    </lineage>
</organism>
<dbReference type="Pfam" id="PF04956">
    <property type="entry name" value="TrbC"/>
    <property type="match status" value="1"/>
</dbReference>
<proteinExistence type="predicted"/>
<evidence type="ECO:0000313" key="3">
    <source>
        <dbReference type="Proteomes" id="UP000514628"/>
    </source>
</evidence>
<gene>
    <name evidence="2" type="ORF">GZ989_011390</name>
</gene>
<feature type="transmembrane region" description="Helical" evidence="1">
    <location>
        <begin position="100"/>
        <end position="118"/>
    </location>
</feature>
<keyword evidence="1" id="KW-0472">Membrane</keyword>
<feature type="transmembrane region" description="Helical" evidence="1">
    <location>
        <begin position="30"/>
        <end position="50"/>
    </location>
</feature>
<keyword evidence="2" id="KW-0614">Plasmid</keyword>
<name>A0A974MRG9_CAMFE</name>
<dbReference type="RefSeq" id="WP_081305242.1">
    <property type="nucleotide sequence ID" value="NZ_CP059434.1"/>
</dbReference>
<dbReference type="EMBL" id="CP059434">
    <property type="protein sequence ID" value="QMS59911.1"/>
    <property type="molecule type" value="Genomic_DNA"/>
</dbReference>
<evidence type="ECO:0000313" key="2">
    <source>
        <dbReference type="EMBL" id="QMS59911.1"/>
    </source>
</evidence>
<dbReference type="InterPro" id="IPR007039">
    <property type="entry name" value="TrbC/VirB2"/>
</dbReference>
<dbReference type="AlphaFoldDB" id="A0A974MRG9"/>
<sequence length="119" mass="13119">MERERERELLNDNFSQLKTSTYSLYQKSNFLNFVLVAFIASFVFVPEFAFGAGLDSAEKLLKQVSEWLNYLAAATVTVAILIVGYKVMFGGQTIRECTPIIIGTILIASASTIASLLLG</sequence>
<accession>A0A974MRG9</accession>
<geneLocation type="plasmid" evidence="3">
    <name>pcfviadri1362_p2</name>
</geneLocation>